<keyword evidence="2" id="KW-1185">Reference proteome</keyword>
<protein>
    <submittedName>
        <fullName evidence="3">Uncharacterized protein</fullName>
    </submittedName>
</protein>
<dbReference type="Proteomes" id="UP000887566">
    <property type="component" value="Unplaced"/>
</dbReference>
<evidence type="ECO:0000313" key="2">
    <source>
        <dbReference type="Proteomes" id="UP000887566"/>
    </source>
</evidence>
<evidence type="ECO:0000256" key="1">
    <source>
        <dbReference type="SAM" id="MobiDB-lite"/>
    </source>
</evidence>
<sequence>MGRSGRPTKRPTGRGLARSQKQLPSAFIGRPLGASCPSAVCVRRIARLFLSAQVGHLRLNARPVPSRPVSTICGFRSTFSGPISSRGSQCHAACTLLSDQK</sequence>
<organism evidence="2 3">
    <name type="scientific">Plectus sambesii</name>
    <dbReference type="NCBI Taxonomy" id="2011161"/>
    <lineage>
        <taxon>Eukaryota</taxon>
        <taxon>Metazoa</taxon>
        <taxon>Ecdysozoa</taxon>
        <taxon>Nematoda</taxon>
        <taxon>Chromadorea</taxon>
        <taxon>Plectida</taxon>
        <taxon>Plectina</taxon>
        <taxon>Plectoidea</taxon>
        <taxon>Plectidae</taxon>
        <taxon>Plectus</taxon>
    </lineage>
</organism>
<name>A0A914X0I5_9BILA</name>
<proteinExistence type="predicted"/>
<reference evidence="3" key="1">
    <citation type="submission" date="2022-11" db="UniProtKB">
        <authorList>
            <consortium name="WormBaseParasite"/>
        </authorList>
    </citation>
    <scope>IDENTIFICATION</scope>
</reference>
<evidence type="ECO:0000313" key="3">
    <source>
        <dbReference type="WBParaSite" id="PSAMB.scaffold584size46490.g7251.t1"/>
    </source>
</evidence>
<dbReference type="AlphaFoldDB" id="A0A914X0I5"/>
<feature type="compositionally biased region" description="Basic residues" evidence="1">
    <location>
        <begin position="1"/>
        <end position="12"/>
    </location>
</feature>
<dbReference type="WBParaSite" id="PSAMB.scaffold584size46490.g7251.t1">
    <property type="protein sequence ID" value="PSAMB.scaffold584size46490.g7251.t1"/>
    <property type="gene ID" value="PSAMB.scaffold584size46490.g7251"/>
</dbReference>
<feature type="region of interest" description="Disordered" evidence="1">
    <location>
        <begin position="1"/>
        <end position="21"/>
    </location>
</feature>
<accession>A0A914X0I5</accession>